<dbReference type="EMBL" id="NBIV01000001">
    <property type="protein sequence ID" value="PXF50153.1"/>
    <property type="molecule type" value="Genomic_DNA"/>
</dbReference>
<evidence type="ECO:0000256" key="1">
    <source>
        <dbReference type="RuleBase" id="RU004374"/>
    </source>
</evidence>
<keyword evidence="1" id="KW-0648">Protein biosynthesis</keyword>
<dbReference type="Pfam" id="PF01652">
    <property type="entry name" value="IF4E"/>
    <property type="match status" value="1"/>
</dbReference>
<dbReference type="InterPro" id="IPR023398">
    <property type="entry name" value="TIF_eIF4e-like"/>
</dbReference>
<dbReference type="PANTHER" id="PTHR11960">
    <property type="entry name" value="EUKARYOTIC TRANSLATION INITIATION FACTOR 4E RELATED"/>
    <property type="match status" value="1"/>
</dbReference>
<name>A0A2V3J7B9_9FLOR</name>
<proteinExistence type="inferred from homology"/>
<dbReference type="GO" id="GO:0016281">
    <property type="term" value="C:eukaryotic translation initiation factor 4F complex"/>
    <property type="evidence" value="ECO:0007669"/>
    <property type="project" value="TreeGrafter"/>
</dbReference>
<reference evidence="2 3" key="1">
    <citation type="journal article" date="2018" name="Mol. Biol. Evol.">
        <title>Analysis of the draft genome of the red seaweed Gracilariopsis chorda provides insights into genome size evolution in Rhodophyta.</title>
        <authorList>
            <person name="Lee J."/>
            <person name="Yang E.C."/>
            <person name="Graf L."/>
            <person name="Yang J.H."/>
            <person name="Qiu H."/>
            <person name="Zel Zion U."/>
            <person name="Chan C.X."/>
            <person name="Stephens T.G."/>
            <person name="Weber A.P.M."/>
            <person name="Boo G.H."/>
            <person name="Boo S.M."/>
            <person name="Kim K.M."/>
            <person name="Shin Y."/>
            <person name="Jung M."/>
            <person name="Lee S.J."/>
            <person name="Yim H.S."/>
            <person name="Lee J.H."/>
            <person name="Bhattacharya D."/>
            <person name="Yoon H.S."/>
        </authorList>
    </citation>
    <scope>NUCLEOTIDE SEQUENCE [LARGE SCALE GENOMIC DNA]</scope>
    <source>
        <strain evidence="2 3">SKKU-2015</strain>
        <tissue evidence="2">Whole body</tissue>
    </source>
</reference>
<comment type="caution">
    <text evidence="2">The sequence shown here is derived from an EMBL/GenBank/DDBJ whole genome shotgun (WGS) entry which is preliminary data.</text>
</comment>
<keyword evidence="3" id="KW-1185">Reference proteome</keyword>
<sequence length="195" mass="22233">MAATGKSWLAAAAAPVRTQPKGGHLLHRTYQFSYVHRSMDRKNEDYKNQIKNIATVGTVEEFWAVYTHLNRVNKLSPNTDYFLFQKGVQPMWEDDANKRGGRLTIRLQKAASPRAFEDLCLALIGEQFETDDICGIACSVRTYENNLSIWLKDANNKQLLGRVEAIARRVLNLEAKIVLRDWSFKPHNTDQPANV</sequence>
<protein>
    <submittedName>
        <fullName evidence="2">Eukaryotic translation initiation factor 4E type 2</fullName>
    </submittedName>
</protein>
<dbReference type="STRING" id="448386.A0A2V3J7B9"/>
<dbReference type="Gene3D" id="3.30.760.10">
    <property type="entry name" value="RNA Cap, Translation Initiation Factor Eif4e"/>
    <property type="match status" value="1"/>
</dbReference>
<keyword evidence="1 2" id="KW-0396">Initiation factor</keyword>
<comment type="similarity">
    <text evidence="1">Belongs to the eukaryotic initiation factor 4E family.</text>
</comment>
<dbReference type="AlphaFoldDB" id="A0A2V3J7B9"/>
<gene>
    <name evidence="2" type="ORF">BWQ96_00313</name>
</gene>
<keyword evidence="1" id="KW-0694">RNA-binding</keyword>
<dbReference type="OrthoDB" id="590761at2759"/>
<dbReference type="PANTHER" id="PTHR11960:SF18">
    <property type="entry name" value="EUKARYOTIC TRANSLATION INITIATION FACTOR 4E HOMOLOGOUS PROTEIN, ISOFORM B"/>
    <property type="match status" value="1"/>
</dbReference>
<dbReference type="GO" id="GO:0003743">
    <property type="term" value="F:translation initiation factor activity"/>
    <property type="evidence" value="ECO:0007669"/>
    <property type="project" value="UniProtKB-KW"/>
</dbReference>
<evidence type="ECO:0000313" key="3">
    <source>
        <dbReference type="Proteomes" id="UP000247409"/>
    </source>
</evidence>
<evidence type="ECO:0000313" key="2">
    <source>
        <dbReference type="EMBL" id="PXF50153.1"/>
    </source>
</evidence>
<dbReference type="GO" id="GO:0000340">
    <property type="term" value="F:RNA 7-methylguanosine cap binding"/>
    <property type="evidence" value="ECO:0007669"/>
    <property type="project" value="TreeGrafter"/>
</dbReference>
<dbReference type="SUPFAM" id="SSF55418">
    <property type="entry name" value="eIF4e-like"/>
    <property type="match status" value="1"/>
</dbReference>
<organism evidence="2 3">
    <name type="scientific">Gracilariopsis chorda</name>
    <dbReference type="NCBI Taxonomy" id="448386"/>
    <lineage>
        <taxon>Eukaryota</taxon>
        <taxon>Rhodophyta</taxon>
        <taxon>Florideophyceae</taxon>
        <taxon>Rhodymeniophycidae</taxon>
        <taxon>Gracilariales</taxon>
        <taxon>Gracilariaceae</taxon>
        <taxon>Gracilariopsis</taxon>
    </lineage>
</organism>
<dbReference type="Proteomes" id="UP000247409">
    <property type="component" value="Unassembled WGS sequence"/>
</dbReference>
<accession>A0A2V3J7B9</accession>
<dbReference type="InterPro" id="IPR001040">
    <property type="entry name" value="TIF_eIF_4E"/>
</dbReference>